<proteinExistence type="predicted"/>
<feature type="region of interest" description="Disordered" evidence="4">
    <location>
        <begin position="74"/>
        <end position="94"/>
    </location>
</feature>
<dbReference type="Pfam" id="PF01934">
    <property type="entry name" value="HepT-like"/>
    <property type="match status" value="1"/>
</dbReference>
<dbReference type="GO" id="GO:0004540">
    <property type="term" value="F:RNA nuclease activity"/>
    <property type="evidence" value="ECO:0007669"/>
    <property type="project" value="InterPro"/>
</dbReference>
<evidence type="ECO:0000256" key="1">
    <source>
        <dbReference type="ARBA" id="ARBA00022649"/>
    </source>
</evidence>
<dbReference type="Proteomes" id="UP000256253">
    <property type="component" value="Unassembled WGS sequence"/>
</dbReference>
<organism evidence="5 6">
    <name type="scientific">Calidifontibacter indicus</name>
    <dbReference type="NCBI Taxonomy" id="419650"/>
    <lineage>
        <taxon>Bacteria</taxon>
        <taxon>Bacillati</taxon>
        <taxon>Actinomycetota</taxon>
        <taxon>Actinomycetes</taxon>
        <taxon>Micrococcales</taxon>
        <taxon>Dermacoccaceae</taxon>
        <taxon>Calidifontibacter</taxon>
    </lineage>
</organism>
<name>A0A3D9UXE5_9MICO</name>
<comment type="caution">
    <text evidence="5">The sequence shown here is derived from an EMBL/GenBank/DDBJ whole genome shotgun (WGS) entry which is preliminary data.</text>
</comment>
<dbReference type="InterPro" id="IPR008201">
    <property type="entry name" value="HepT-like"/>
</dbReference>
<keyword evidence="2" id="KW-0540">Nuclease</keyword>
<evidence type="ECO:0000256" key="2">
    <source>
        <dbReference type="ARBA" id="ARBA00022722"/>
    </source>
</evidence>
<accession>A0A3D9UXE5</accession>
<gene>
    <name evidence="5" type="ORF">DFJ65_2304</name>
</gene>
<evidence type="ECO:0000256" key="3">
    <source>
        <dbReference type="ARBA" id="ARBA00022801"/>
    </source>
</evidence>
<keyword evidence="1" id="KW-1277">Toxin-antitoxin system</keyword>
<dbReference type="RefSeq" id="WP_115923126.1">
    <property type="nucleotide sequence ID" value="NZ_QTUA01000001.1"/>
</dbReference>
<keyword evidence="3" id="KW-0378">Hydrolase</keyword>
<sequence length="94" mass="10578">MCDVLAELVAMDETEFVGDVRTQWAVEMGLIRIGETINRIPDDVLARFPDLDDLECAEIMQCVEVIVLSDHRKPIGESCAHPHPRNSARERMSA</sequence>
<dbReference type="OrthoDB" id="159782at2"/>
<keyword evidence="6" id="KW-1185">Reference proteome</keyword>
<dbReference type="AlphaFoldDB" id="A0A3D9UXE5"/>
<reference evidence="5 6" key="1">
    <citation type="submission" date="2018-08" db="EMBL/GenBank/DDBJ databases">
        <title>Sequencing the genomes of 1000 actinobacteria strains.</title>
        <authorList>
            <person name="Klenk H.-P."/>
        </authorList>
    </citation>
    <scope>NUCLEOTIDE SEQUENCE [LARGE SCALE GENOMIC DNA]</scope>
    <source>
        <strain evidence="5 6">DSM 22967</strain>
    </source>
</reference>
<evidence type="ECO:0000313" key="6">
    <source>
        <dbReference type="Proteomes" id="UP000256253"/>
    </source>
</evidence>
<dbReference type="GO" id="GO:0016787">
    <property type="term" value="F:hydrolase activity"/>
    <property type="evidence" value="ECO:0007669"/>
    <property type="project" value="UniProtKB-KW"/>
</dbReference>
<dbReference type="EMBL" id="QTUA01000001">
    <property type="protein sequence ID" value="REF31255.1"/>
    <property type="molecule type" value="Genomic_DNA"/>
</dbReference>
<evidence type="ECO:0000256" key="4">
    <source>
        <dbReference type="SAM" id="MobiDB-lite"/>
    </source>
</evidence>
<evidence type="ECO:0000313" key="5">
    <source>
        <dbReference type="EMBL" id="REF31255.1"/>
    </source>
</evidence>
<dbReference type="GO" id="GO:0110001">
    <property type="term" value="C:toxin-antitoxin complex"/>
    <property type="evidence" value="ECO:0007669"/>
    <property type="project" value="InterPro"/>
</dbReference>
<protein>
    <submittedName>
        <fullName evidence="5">Uncharacterized protein</fullName>
    </submittedName>
</protein>